<evidence type="ECO:0000313" key="3">
    <source>
        <dbReference type="Proteomes" id="UP000218288"/>
    </source>
</evidence>
<keyword evidence="1" id="KW-0732">Signal</keyword>
<dbReference type="EMBL" id="AP014809">
    <property type="protein sequence ID" value="BAU88760.1"/>
    <property type="molecule type" value="Genomic_DNA"/>
</dbReference>
<dbReference type="RefSeq" id="WP_096482979.1">
    <property type="nucleotide sequence ID" value="NZ_AP014809.1"/>
</dbReference>
<dbReference type="Proteomes" id="UP000218288">
    <property type="component" value="Chromosome"/>
</dbReference>
<evidence type="ECO:0000313" key="2">
    <source>
        <dbReference type="EMBL" id="BAU88760.1"/>
    </source>
</evidence>
<protein>
    <recommendedName>
        <fullName evidence="4">SPOR domain-containing protein</fullName>
    </recommendedName>
</protein>
<name>A0A160PC94_9HYPH</name>
<accession>A0A160PC94</accession>
<proteinExistence type="predicted"/>
<organism evidence="2 3">
    <name type="scientific">Methylorubrum populi</name>
    <dbReference type="NCBI Taxonomy" id="223967"/>
    <lineage>
        <taxon>Bacteria</taxon>
        <taxon>Pseudomonadati</taxon>
        <taxon>Pseudomonadota</taxon>
        <taxon>Alphaproteobacteria</taxon>
        <taxon>Hyphomicrobiales</taxon>
        <taxon>Methylobacteriaceae</taxon>
        <taxon>Methylorubrum</taxon>
    </lineage>
</organism>
<dbReference type="AlphaFoldDB" id="A0A160PC94"/>
<evidence type="ECO:0000256" key="1">
    <source>
        <dbReference type="SAM" id="SignalP"/>
    </source>
</evidence>
<evidence type="ECO:0008006" key="4">
    <source>
        <dbReference type="Google" id="ProtNLM"/>
    </source>
</evidence>
<gene>
    <name evidence="2" type="ORF">MPPM_0155</name>
</gene>
<sequence>MHVALILAVLTLVAPAQAQPMRGVPLADEGWWVVLGSFDNNGGTGSRSADAAVARTRRQARSCGERPFNDVSEKFSGFVPGFDVSVLGAYPTRARAEAALSRVGSCIPGAYIRRARYAGE</sequence>
<dbReference type="OrthoDB" id="8451146at2"/>
<reference evidence="2 3" key="1">
    <citation type="journal article" date="2016" name="Genome Announc.">
        <title>Complete Genome Sequence of Methylobacterium populi P-1M, Isolated from Pink-Pigmented Household Biofilm.</title>
        <authorList>
            <person name="Morohoshi T."/>
            <person name="Ikeda T."/>
        </authorList>
    </citation>
    <scope>NUCLEOTIDE SEQUENCE [LARGE SCALE GENOMIC DNA]</scope>
    <source>
        <strain evidence="2 3">P-1M</strain>
    </source>
</reference>
<feature type="signal peptide" evidence="1">
    <location>
        <begin position="1"/>
        <end position="18"/>
    </location>
</feature>
<feature type="chain" id="PRO_5007819366" description="SPOR domain-containing protein" evidence="1">
    <location>
        <begin position="19"/>
        <end position="120"/>
    </location>
</feature>